<dbReference type="InParanoid" id="K1VYI2"/>
<keyword evidence="2" id="KW-1185">Reference proteome</keyword>
<protein>
    <submittedName>
        <fullName evidence="1">Uncharacterized protein</fullName>
    </submittedName>
</protein>
<sequence>MGALLVYVYTSLAAQGAAVRAVSRIEKLRALNSTSNEATVLAAQQVLEALEAVTKLAARSAALTLAANIDVAIAVSDPEKKAAAWKTWAAQGALLYGGWKAAQAWMQTEVTWGPLAKIPEVGRVTSLVFSWVCVWLAGTRLAMEIVWHVGRDLREPVDWEPEPEIEEAEAYVKLLADDTLEDEKARKSLEAALPEETKISEVANFRDTRMPVSSAQIVE</sequence>
<organism evidence="1 2">
    <name type="scientific">Trichosporon asahii var. asahii (strain CBS 8904)</name>
    <name type="common">Yeast</name>
    <dbReference type="NCBI Taxonomy" id="1220162"/>
    <lineage>
        <taxon>Eukaryota</taxon>
        <taxon>Fungi</taxon>
        <taxon>Dikarya</taxon>
        <taxon>Basidiomycota</taxon>
        <taxon>Agaricomycotina</taxon>
        <taxon>Tremellomycetes</taxon>
        <taxon>Trichosporonales</taxon>
        <taxon>Trichosporonaceae</taxon>
        <taxon>Trichosporon</taxon>
    </lineage>
</organism>
<comment type="caution">
    <text evidence="1">The sequence shown here is derived from an EMBL/GenBank/DDBJ whole genome shotgun (WGS) entry which is preliminary data.</text>
</comment>
<evidence type="ECO:0000313" key="2">
    <source>
        <dbReference type="Proteomes" id="UP000006757"/>
    </source>
</evidence>
<proteinExistence type="predicted"/>
<dbReference type="HOGENOM" id="CLU_1262302_0_0_1"/>
<evidence type="ECO:0000313" key="1">
    <source>
        <dbReference type="EMBL" id="EKD05641.1"/>
    </source>
</evidence>
<dbReference type="EMBL" id="AMBO01000050">
    <property type="protein sequence ID" value="EKD05641.1"/>
    <property type="molecule type" value="Genomic_DNA"/>
</dbReference>
<dbReference type="AlphaFoldDB" id="K1VYI2"/>
<reference evidence="1 2" key="1">
    <citation type="journal article" date="2012" name="Eukaryot. Cell">
        <title>Genome sequence of the Trichosporon asahii environmental strain CBS 8904.</title>
        <authorList>
            <person name="Yang R.Y."/>
            <person name="Li H.T."/>
            <person name="Zhu H."/>
            <person name="Zhou G.P."/>
            <person name="Wang M."/>
            <person name="Wang L."/>
        </authorList>
    </citation>
    <scope>NUCLEOTIDE SEQUENCE [LARGE SCALE GENOMIC DNA]</scope>
    <source>
        <strain evidence="1 2">CBS 8904</strain>
    </source>
</reference>
<dbReference type="Proteomes" id="UP000006757">
    <property type="component" value="Unassembled WGS sequence"/>
</dbReference>
<gene>
    <name evidence="1" type="ORF">A1Q2_00059</name>
</gene>
<name>K1VYI2_TRIAC</name>
<accession>K1VYI2</accession>